<evidence type="ECO:0000256" key="9">
    <source>
        <dbReference type="PROSITE-ProRule" id="PRU00042"/>
    </source>
</evidence>
<keyword evidence="2" id="KW-0479">Metal-binding</keyword>
<evidence type="ECO:0000256" key="3">
    <source>
        <dbReference type="ARBA" id="ARBA00022737"/>
    </source>
</evidence>
<reference evidence="12" key="1">
    <citation type="submission" date="2019-09" db="EMBL/GenBank/DDBJ databases">
        <title>Draft genome information of white flower Hibiscus syriacus.</title>
        <authorList>
            <person name="Kim Y.-M."/>
        </authorList>
    </citation>
    <scope>NUCLEOTIDE SEQUENCE [LARGE SCALE GENOMIC DNA]</scope>
    <source>
        <strain evidence="12">YM2019G1</strain>
    </source>
</reference>
<dbReference type="Proteomes" id="UP000436088">
    <property type="component" value="Unassembled WGS sequence"/>
</dbReference>
<dbReference type="InterPro" id="IPR036236">
    <property type="entry name" value="Znf_C2H2_sf"/>
</dbReference>
<dbReference type="GO" id="GO:0008270">
    <property type="term" value="F:zinc ion binding"/>
    <property type="evidence" value="ECO:0007669"/>
    <property type="project" value="UniProtKB-KW"/>
</dbReference>
<evidence type="ECO:0000259" key="11">
    <source>
        <dbReference type="PROSITE" id="PS50157"/>
    </source>
</evidence>
<feature type="compositionally biased region" description="Low complexity" evidence="10">
    <location>
        <begin position="33"/>
        <end position="53"/>
    </location>
</feature>
<evidence type="ECO:0000313" key="13">
    <source>
        <dbReference type="Proteomes" id="UP000436088"/>
    </source>
</evidence>
<keyword evidence="8" id="KW-0539">Nucleus</keyword>
<keyword evidence="6" id="KW-0805">Transcription regulation</keyword>
<evidence type="ECO:0000313" key="12">
    <source>
        <dbReference type="EMBL" id="KAE8666263.1"/>
    </source>
</evidence>
<gene>
    <name evidence="12" type="ORF">F3Y22_tig00112503pilonHSYRG00188</name>
</gene>
<dbReference type="PANTHER" id="PTHR26374:SF456">
    <property type="entry name" value="ZINC FINGER PROTEIN ZAT5-LIKE"/>
    <property type="match status" value="1"/>
</dbReference>
<dbReference type="AlphaFoldDB" id="A0A6A2WWS9"/>
<feature type="region of interest" description="Disordered" evidence="10">
    <location>
        <begin position="22"/>
        <end position="67"/>
    </location>
</feature>
<dbReference type="PANTHER" id="PTHR26374">
    <property type="entry name" value="ZINC FINGER PROTEIN ZAT5"/>
    <property type="match status" value="1"/>
</dbReference>
<keyword evidence="5" id="KW-0862">Zinc</keyword>
<dbReference type="EMBL" id="VEPZ02001598">
    <property type="protein sequence ID" value="KAE8666263.1"/>
    <property type="molecule type" value="Genomic_DNA"/>
</dbReference>
<dbReference type="Pfam" id="PF13912">
    <property type="entry name" value="zf-C2H2_6"/>
    <property type="match status" value="2"/>
</dbReference>
<accession>A0A6A2WWS9</accession>
<keyword evidence="7" id="KW-0804">Transcription</keyword>
<evidence type="ECO:0000256" key="6">
    <source>
        <dbReference type="ARBA" id="ARBA00023015"/>
    </source>
</evidence>
<keyword evidence="3" id="KW-0677">Repeat</keyword>
<name>A0A6A2WWS9_HIBSY</name>
<dbReference type="Gene3D" id="3.30.160.60">
    <property type="entry name" value="Classic Zinc Finger"/>
    <property type="match status" value="1"/>
</dbReference>
<dbReference type="InterPro" id="IPR013087">
    <property type="entry name" value="Znf_C2H2_type"/>
</dbReference>
<feature type="domain" description="C2H2-type" evidence="11">
    <location>
        <begin position="120"/>
        <end position="147"/>
    </location>
</feature>
<dbReference type="OrthoDB" id="6077919at2759"/>
<protein>
    <submittedName>
        <fullName evidence="12">Tankyrase-2-like</fullName>
    </submittedName>
</protein>
<evidence type="ECO:0000256" key="5">
    <source>
        <dbReference type="ARBA" id="ARBA00022833"/>
    </source>
</evidence>
<comment type="caution">
    <text evidence="12">The sequence shown here is derived from an EMBL/GenBank/DDBJ whole genome shotgun (WGS) entry which is preliminary data.</text>
</comment>
<evidence type="ECO:0000256" key="8">
    <source>
        <dbReference type="ARBA" id="ARBA00023242"/>
    </source>
</evidence>
<comment type="subcellular location">
    <subcellularLocation>
        <location evidence="1">Nucleus</location>
    </subcellularLocation>
</comment>
<evidence type="ECO:0000256" key="2">
    <source>
        <dbReference type="ARBA" id="ARBA00022723"/>
    </source>
</evidence>
<dbReference type="SUPFAM" id="SSF57667">
    <property type="entry name" value="beta-beta-alpha zinc fingers"/>
    <property type="match status" value="2"/>
</dbReference>
<keyword evidence="13" id="KW-1185">Reference proteome</keyword>
<evidence type="ECO:0000256" key="4">
    <source>
        <dbReference type="ARBA" id="ARBA00022771"/>
    </source>
</evidence>
<evidence type="ECO:0000256" key="7">
    <source>
        <dbReference type="ARBA" id="ARBA00023163"/>
    </source>
</evidence>
<dbReference type="SMART" id="SM00355">
    <property type="entry name" value="ZnF_C2H2"/>
    <property type="match status" value="2"/>
</dbReference>
<feature type="domain" description="C2H2-type" evidence="11">
    <location>
        <begin position="194"/>
        <end position="221"/>
    </location>
</feature>
<dbReference type="PROSITE" id="PS50157">
    <property type="entry name" value="ZINC_FINGER_C2H2_2"/>
    <property type="match status" value="2"/>
</dbReference>
<keyword evidence="4 9" id="KW-0863">Zinc-finger</keyword>
<proteinExistence type="predicted"/>
<dbReference type="PROSITE" id="PS00028">
    <property type="entry name" value="ZINC_FINGER_C2H2_1"/>
    <property type="match status" value="2"/>
</dbReference>
<feature type="region of interest" description="Disordered" evidence="10">
    <location>
        <begin position="218"/>
        <end position="252"/>
    </location>
</feature>
<evidence type="ECO:0000256" key="1">
    <source>
        <dbReference type="ARBA" id="ARBA00004123"/>
    </source>
</evidence>
<evidence type="ECO:0000256" key="10">
    <source>
        <dbReference type="SAM" id="MobiDB-lite"/>
    </source>
</evidence>
<dbReference type="GO" id="GO:0005634">
    <property type="term" value="C:nucleus"/>
    <property type="evidence" value="ECO:0007669"/>
    <property type="project" value="UniProtKB-SubCell"/>
</dbReference>
<organism evidence="12 13">
    <name type="scientific">Hibiscus syriacus</name>
    <name type="common">Rose of Sharon</name>
    <dbReference type="NCBI Taxonomy" id="106335"/>
    <lineage>
        <taxon>Eukaryota</taxon>
        <taxon>Viridiplantae</taxon>
        <taxon>Streptophyta</taxon>
        <taxon>Embryophyta</taxon>
        <taxon>Tracheophyta</taxon>
        <taxon>Spermatophyta</taxon>
        <taxon>Magnoliopsida</taxon>
        <taxon>eudicotyledons</taxon>
        <taxon>Gunneridae</taxon>
        <taxon>Pentapetalae</taxon>
        <taxon>rosids</taxon>
        <taxon>malvids</taxon>
        <taxon>Malvales</taxon>
        <taxon>Malvaceae</taxon>
        <taxon>Malvoideae</taxon>
        <taxon>Hibiscus</taxon>
    </lineage>
</organism>
<sequence>MIMMMMESQEETVVCNDQLQINKGKHSKRSRQLSPLSLAMASSPTTTVTTSSGGESGRNSDDSRGFASPVTSVAFAESTEEDEDMANCLILLARGQTRKSTPQLVSLATTSKTMTGVYVHQCKTCNRCFPSFQALGGHRASHKKPKVVNDEEDNKGLMFVKEDVHQPFNNMNTTLSLQITNKPVLGDSIKPKVHECSICGAEFSSGQALGGHMRRHRSLNNVPIPTPTTTTTTSVGTRIVRSESEDKSKKPRTVLQLDLNLPAPEDDHQRETKLPLVSKQEKLLLFPVSSMVDCHY</sequence>